<proteinExistence type="predicted"/>
<dbReference type="EMBL" id="CP109822">
    <property type="protein sequence ID" value="XAE51775.1"/>
    <property type="molecule type" value="Genomic_DNA"/>
</dbReference>
<organism evidence="1 2">
    <name type="scientific">Burkholderia arboris</name>
    <dbReference type="NCBI Taxonomy" id="488730"/>
    <lineage>
        <taxon>Bacteria</taxon>
        <taxon>Pseudomonadati</taxon>
        <taxon>Pseudomonadota</taxon>
        <taxon>Betaproteobacteria</taxon>
        <taxon>Burkholderiales</taxon>
        <taxon>Burkholderiaceae</taxon>
        <taxon>Burkholderia</taxon>
        <taxon>Burkholderia cepacia complex</taxon>
    </lineage>
</organism>
<name>A0ABZ3DSU3_9BURK</name>
<evidence type="ECO:0000313" key="2">
    <source>
        <dbReference type="Proteomes" id="UP001448498"/>
    </source>
</evidence>
<sequence>MRSNITEWRAACAPPIIRRIASNFPIASECGAISFNASSKAGNFNRQFASSGYGARHAFICRTAAIPLSLFPNPKLIAA</sequence>
<keyword evidence="2" id="KW-1185">Reference proteome</keyword>
<accession>A0ABZ3DSU3</accession>
<reference evidence="1 2" key="1">
    <citation type="submission" date="2022-10" db="EMBL/GenBank/DDBJ databases">
        <title>Genomic of Burkholderia cepacia PN-1.</title>
        <authorList>
            <person name="Yang Y."/>
            <person name="Guan H."/>
            <person name="Huang J."/>
        </authorList>
    </citation>
    <scope>NUCLEOTIDE SEQUENCE [LARGE SCALE GENOMIC DNA]</scope>
    <source>
        <strain evidence="1 2">PN-1</strain>
    </source>
</reference>
<gene>
    <name evidence="1" type="ORF">OHZ10_19710</name>
</gene>
<evidence type="ECO:0000313" key="1">
    <source>
        <dbReference type="EMBL" id="XAE51775.1"/>
    </source>
</evidence>
<dbReference type="Proteomes" id="UP001448498">
    <property type="component" value="Chromosome 3"/>
</dbReference>
<protein>
    <submittedName>
        <fullName evidence="1">Uncharacterized protein</fullName>
    </submittedName>
</protein>
<dbReference type="RefSeq" id="WP_155627240.1">
    <property type="nucleotide sequence ID" value="NZ_CP109822.1"/>
</dbReference>